<dbReference type="InterPro" id="IPR029045">
    <property type="entry name" value="ClpP/crotonase-like_dom_sf"/>
</dbReference>
<accession>A0A8K0JT15</accession>
<evidence type="ECO:0000313" key="9">
    <source>
        <dbReference type="Proteomes" id="UP000812966"/>
    </source>
</evidence>
<keyword evidence="9" id="KW-1185">Reference proteome</keyword>
<keyword evidence="5" id="KW-0456">Lyase</keyword>
<reference evidence="8" key="1">
    <citation type="submission" date="2020-04" db="EMBL/GenBank/DDBJ databases">
        <title>Analysis of mating type loci in Filobasidium floriforme.</title>
        <authorList>
            <person name="Nowrousian M."/>
        </authorList>
    </citation>
    <scope>NUCLEOTIDE SEQUENCE</scope>
    <source>
        <strain evidence="8">CBS 6242</strain>
    </source>
</reference>
<dbReference type="FunFam" id="1.10.12.10:FF:000001">
    <property type="entry name" value="Probable enoyl-CoA hydratase, mitochondrial"/>
    <property type="match status" value="1"/>
</dbReference>
<dbReference type="CDD" id="cd06558">
    <property type="entry name" value="crotonase-like"/>
    <property type="match status" value="1"/>
</dbReference>
<dbReference type="InterPro" id="IPR014748">
    <property type="entry name" value="Enoyl-CoA_hydra_C"/>
</dbReference>
<evidence type="ECO:0000256" key="7">
    <source>
        <dbReference type="RuleBase" id="RU003707"/>
    </source>
</evidence>
<dbReference type="GO" id="GO:0004300">
    <property type="term" value="F:enoyl-CoA hydratase activity"/>
    <property type="evidence" value="ECO:0007669"/>
    <property type="project" value="UniProtKB-EC"/>
</dbReference>
<dbReference type="AlphaFoldDB" id="A0A8K0JT15"/>
<dbReference type="Proteomes" id="UP000812966">
    <property type="component" value="Unassembled WGS sequence"/>
</dbReference>
<evidence type="ECO:0000256" key="3">
    <source>
        <dbReference type="ARBA" id="ARBA00022832"/>
    </source>
</evidence>
<gene>
    <name evidence="8" type="ORF">FFLO_00056</name>
</gene>
<evidence type="ECO:0000256" key="6">
    <source>
        <dbReference type="ARBA" id="ARBA00073937"/>
    </source>
</evidence>
<dbReference type="InterPro" id="IPR018376">
    <property type="entry name" value="Enoyl-CoA_hyd/isom_CS"/>
</dbReference>
<keyword evidence="3" id="KW-0276">Fatty acid metabolism</keyword>
<dbReference type="PANTHER" id="PTHR11941:SF54">
    <property type="entry name" value="ENOYL-COA HYDRATASE, MITOCHONDRIAL"/>
    <property type="match status" value="1"/>
</dbReference>
<dbReference type="Gene3D" id="1.10.12.10">
    <property type="entry name" value="Lyase 2-enoyl-coa Hydratase, Chain A, domain 2"/>
    <property type="match status" value="1"/>
</dbReference>
<dbReference type="SUPFAM" id="SSF52096">
    <property type="entry name" value="ClpP/crotonase"/>
    <property type="match status" value="1"/>
</dbReference>
<organism evidence="8 9">
    <name type="scientific">Filobasidium floriforme</name>
    <dbReference type="NCBI Taxonomy" id="5210"/>
    <lineage>
        <taxon>Eukaryota</taxon>
        <taxon>Fungi</taxon>
        <taxon>Dikarya</taxon>
        <taxon>Basidiomycota</taxon>
        <taxon>Agaricomycotina</taxon>
        <taxon>Tremellomycetes</taxon>
        <taxon>Filobasidiales</taxon>
        <taxon>Filobasidiaceae</taxon>
        <taxon>Filobasidium</taxon>
    </lineage>
</organism>
<dbReference type="Gene3D" id="3.90.226.10">
    <property type="entry name" value="2-enoyl-CoA Hydratase, Chain A, domain 1"/>
    <property type="match status" value="1"/>
</dbReference>
<dbReference type="FunFam" id="3.90.226.10:FF:000019">
    <property type="entry name" value="Enoyl-CoA hydratase, mitochondrial"/>
    <property type="match status" value="1"/>
</dbReference>
<protein>
    <recommendedName>
        <fullName evidence="6">Probable enoyl-CoA hydratase, mitochondrial</fullName>
        <ecNumber evidence="2">4.2.1.17</ecNumber>
    </recommendedName>
</protein>
<proteinExistence type="inferred from homology"/>
<dbReference type="GO" id="GO:0006635">
    <property type="term" value="P:fatty acid beta-oxidation"/>
    <property type="evidence" value="ECO:0007669"/>
    <property type="project" value="TreeGrafter"/>
</dbReference>
<evidence type="ECO:0000256" key="4">
    <source>
        <dbReference type="ARBA" id="ARBA00023098"/>
    </source>
</evidence>
<sequence>MLARSSAQLRPVITSANRLDLARFMSSAANGASPADQLVLVDRQGPVTVLTLNRPKALNALSSPLFVQLNNELDKAAQDDQVKCIVLTGGEKVFAAGADIKEMKDKNFAEVYRSNFLGSWARVTSFRKPIVGAVSGYALGGGCELAMMCDILLASPTAIFGQPEITLGIIPGAGGTQRLTKIVGKPIAMDMVLTGRKIDAKEAERMGLVSRVVWEEGKSVVQEAVALAKKIGGFGAVAVQAGKEAVDAANELPLSEGLRLERRLFQQLFATADQKEGMAAFAEKRKPAFKDE</sequence>
<dbReference type="EC" id="4.2.1.17" evidence="2"/>
<keyword evidence="4" id="KW-0443">Lipid metabolism</keyword>
<evidence type="ECO:0000256" key="2">
    <source>
        <dbReference type="ARBA" id="ARBA00012076"/>
    </source>
</evidence>
<dbReference type="InterPro" id="IPR001753">
    <property type="entry name" value="Enoyl-CoA_hydra/iso"/>
</dbReference>
<evidence type="ECO:0000256" key="1">
    <source>
        <dbReference type="ARBA" id="ARBA00005254"/>
    </source>
</evidence>
<dbReference type="PROSITE" id="PS00166">
    <property type="entry name" value="ENOYL_COA_HYDRATASE"/>
    <property type="match status" value="1"/>
</dbReference>
<dbReference type="PANTHER" id="PTHR11941">
    <property type="entry name" value="ENOYL-COA HYDRATASE-RELATED"/>
    <property type="match status" value="1"/>
</dbReference>
<name>A0A8K0JT15_9TREE</name>
<comment type="similarity">
    <text evidence="1 7">Belongs to the enoyl-CoA hydratase/isomerase family.</text>
</comment>
<evidence type="ECO:0000256" key="5">
    <source>
        <dbReference type="ARBA" id="ARBA00023239"/>
    </source>
</evidence>
<dbReference type="EMBL" id="JABELV010000001">
    <property type="protein sequence ID" value="KAG7580085.1"/>
    <property type="molecule type" value="Genomic_DNA"/>
</dbReference>
<dbReference type="Pfam" id="PF00378">
    <property type="entry name" value="ECH_1"/>
    <property type="match status" value="1"/>
</dbReference>
<dbReference type="GO" id="GO:0005739">
    <property type="term" value="C:mitochondrion"/>
    <property type="evidence" value="ECO:0007669"/>
    <property type="project" value="TreeGrafter"/>
</dbReference>
<evidence type="ECO:0000313" key="8">
    <source>
        <dbReference type="EMBL" id="KAG7580085.1"/>
    </source>
</evidence>
<comment type="caution">
    <text evidence="8">The sequence shown here is derived from an EMBL/GenBank/DDBJ whole genome shotgun (WGS) entry which is preliminary data.</text>
</comment>